<name>A0A542DR04_AMYCI</name>
<dbReference type="Pfam" id="PF00201">
    <property type="entry name" value="UDPGT"/>
    <property type="match status" value="1"/>
</dbReference>
<gene>
    <name evidence="1" type="ORF">FB471_5365</name>
</gene>
<dbReference type="Gene3D" id="3.40.50.2000">
    <property type="entry name" value="Glycogen Phosphorylase B"/>
    <property type="match status" value="2"/>
</dbReference>
<dbReference type="PANTHER" id="PTHR48050:SF13">
    <property type="entry name" value="STEROL 3-BETA-GLUCOSYLTRANSFERASE UGT80A2"/>
    <property type="match status" value="1"/>
</dbReference>
<proteinExistence type="predicted"/>
<evidence type="ECO:0000313" key="1">
    <source>
        <dbReference type="EMBL" id="TQJ05530.1"/>
    </source>
</evidence>
<sequence length="395" mass="41442">MSRLLFVVPPLAGHINPLAGAAAELAAGGHRVAWAGPHPLVGELLGEDALVYPAGDAADFDLSGRPPGLRAFAALKFLWENYLVPLADAMVAGVGAAVTDFAPDVIVVDQQALAGALVATRAGLPWATSATTSSELADPLGTMPKVASWIRDLQQGLRDRHGVAGEVDLRFSPHAVLAFSTEELAGCPVVPLPGELHYVGPSLADRRETAEFPWHRIDPDRSLVLVTLGTANGAAGGRFLAESARALANLRDDFQGVIVDPEGSLPEGMAEDVLVARGIPQLSVIQRAAVVVCHGGHNTVCETLWHGVPLVVAPIRDDQPVLAQQVVNAGAGTRIRFDRARAEDIEQAIRTVCQEPDYAAQARRIRTSFRHAGGSTAAARHLSTLASISTAGCCS</sequence>
<dbReference type="RefSeq" id="WP_142001045.1">
    <property type="nucleotide sequence ID" value="NZ_VFML01000001.1"/>
</dbReference>
<accession>A0A542DR04</accession>
<keyword evidence="2" id="KW-1185">Reference proteome</keyword>
<dbReference type="Proteomes" id="UP000320876">
    <property type="component" value="Unassembled WGS sequence"/>
</dbReference>
<reference evidence="1 2" key="1">
    <citation type="submission" date="2019-06" db="EMBL/GenBank/DDBJ databases">
        <title>Sequencing the genomes of 1000 actinobacteria strains.</title>
        <authorList>
            <person name="Klenk H.-P."/>
        </authorList>
    </citation>
    <scope>NUCLEOTIDE SEQUENCE [LARGE SCALE GENOMIC DNA]</scope>
    <source>
        <strain evidence="1 2">DSM 45679</strain>
    </source>
</reference>
<keyword evidence="1" id="KW-0808">Transferase</keyword>
<dbReference type="EMBL" id="VFML01000001">
    <property type="protein sequence ID" value="TQJ05530.1"/>
    <property type="molecule type" value="Genomic_DNA"/>
</dbReference>
<protein>
    <submittedName>
        <fullName evidence="1">MGT family glycosyltransferase</fullName>
    </submittedName>
</protein>
<dbReference type="CDD" id="cd03784">
    <property type="entry name" value="GT1_Gtf-like"/>
    <property type="match status" value="1"/>
</dbReference>
<comment type="caution">
    <text evidence="1">The sequence shown here is derived from an EMBL/GenBank/DDBJ whole genome shotgun (WGS) entry which is preliminary data.</text>
</comment>
<organism evidence="1 2">
    <name type="scientific">Amycolatopsis cihanbeyliensis</name>
    <dbReference type="NCBI Taxonomy" id="1128664"/>
    <lineage>
        <taxon>Bacteria</taxon>
        <taxon>Bacillati</taxon>
        <taxon>Actinomycetota</taxon>
        <taxon>Actinomycetes</taxon>
        <taxon>Pseudonocardiales</taxon>
        <taxon>Pseudonocardiaceae</taxon>
        <taxon>Amycolatopsis</taxon>
    </lineage>
</organism>
<dbReference type="GO" id="GO:0017000">
    <property type="term" value="P:antibiotic biosynthetic process"/>
    <property type="evidence" value="ECO:0007669"/>
    <property type="project" value="UniProtKB-ARBA"/>
</dbReference>
<dbReference type="GO" id="GO:0008194">
    <property type="term" value="F:UDP-glycosyltransferase activity"/>
    <property type="evidence" value="ECO:0007669"/>
    <property type="project" value="InterPro"/>
</dbReference>
<dbReference type="SUPFAM" id="SSF53756">
    <property type="entry name" value="UDP-Glycosyltransferase/glycogen phosphorylase"/>
    <property type="match status" value="1"/>
</dbReference>
<dbReference type="OrthoDB" id="764352at2"/>
<dbReference type="PANTHER" id="PTHR48050">
    <property type="entry name" value="STEROL 3-BETA-GLUCOSYLTRANSFERASE"/>
    <property type="match status" value="1"/>
</dbReference>
<evidence type="ECO:0000313" key="2">
    <source>
        <dbReference type="Proteomes" id="UP000320876"/>
    </source>
</evidence>
<dbReference type="InterPro" id="IPR002213">
    <property type="entry name" value="UDP_glucos_trans"/>
</dbReference>
<dbReference type="AlphaFoldDB" id="A0A542DR04"/>
<dbReference type="InterPro" id="IPR050426">
    <property type="entry name" value="Glycosyltransferase_28"/>
</dbReference>